<evidence type="ECO:0000256" key="1">
    <source>
        <dbReference type="ARBA" id="ARBA00001947"/>
    </source>
</evidence>
<dbReference type="InterPro" id="IPR000718">
    <property type="entry name" value="Peptidase_M13"/>
</dbReference>
<name>A0A0R1MMR0_9LACO</name>
<dbReference type="OrthoDB" id="9775677at2"/>
<dbReference type="PATRIC" id="fig|1423777.3.peg.655"/>
<evidence type="ECO:0000256" key="4">
    <source>
        <dbReference type="ARBA" id="ARBA00022723"/>
    </source>
</evidence>
<dbReference type="Pfam" id="PF01431">
    <property type="entry name" value="Peptidase_M13"/>
    <property type="match status" value="1"/>
</dbReference>
<dbReference type="Gene3D" id="1.10.1380.10">
    <property type="entry name" value="Neutral endopeptidase , domain2"/>
    <property type="match status" value="1"/>
</dbReference>
<gene>
    <name evidence="10" type="ORF">FD46_GL000635</name>
</gene>
<keyword evidence="6" id="KW-0862">Zinc</keyword>
<dbReference type="GO" id="GO:0016485">
    <property type="term" value="P:protein processing"/>
    <property type="evidence" value="ECO:0007669"/>
    <property type="project" value="TreeGrafter"/>
</dbReference>
<dbReference type="Pfam" id="PF05649">
    <property type="entry name" value="Peptidase_M13_N"/>
    <property type="match status" value="1"/>
</dbReference>
<comment type="similarity">
    <text evidence="2">Belongs to the peptidase M13 family.</text>
</comment>
<sequence length="633" mass="72561">MTINKELIKDDLYQAVNGAWLKTAKIPADKPSTGGFADLAENIEKTLMADFASLAKDPEKASDPYLREFINFYKLAANFSKRNSAGFAPARKYLKTIESLKNLNDWQKNLKNLTLTGYPSPIPVYVEPDMKNTSRYALTADVPSLILPDKTYYEGDNPSAQALLQIYTKMMEKLFRLAGYSEKITQEIIEQTLAFDKSLVPHVKDSTELADYVKSYNKYSFTDFVKFSNQFNIKNFITGLLSAEPDQIIVSQPKYYEALNELVTPETFVNMRSWMLSKSLLAVSPFLSDEARIVSGEYSRAISGSKEPMNPQKSAYYLSIGQFDQVVGLYYAHKYFGEKAKNDVRQMVQKMVTVYKKRLENNNWLSKKTREKAIVKLEKLGIQVGYPDELEEVYKKFKVEEDSLFDNSLKFDQIYLKDHYSRWNKEVDRKRWEMSANTVNAYYNPSYNVIVFPAAILQKPFYSLKQSSSENYGGIGAVIAHEISHAFDNNGAHFDEFGNLNNWWSKSDLDHFEKLSQKMIKEFDGLETKAGKVNGKLVVSENIADAGGLSCALEAAKNEDDADLEEFFINWARVWCLKSSLERQKLLLNIDVHAPHELRANIQPQNLADFYTTFKIKKGDPMYLQPEKRVNIW</sequence>
<evidence type="ECO:0000256" key="5">
    <source>
        <dbReference type="ARBA" id="ARBA00022801"/>
    </source>
</evidence>
<dbReference type="GO" id="GO:0046872">
    <property type="term" value="F:metal ion binding"/>
    <property type="evidence" value="ECO:0007669"/>
    <property type="project" value="UniProtKB-KW"/>
</dbReference>
<dbReference type="STRING" id="1423777.FD46_GL000635"/>
<reference evidence="10 11" key="1">
    <citation type="journal article" date="2015" name="Genome Announc.">
        <title>Expanding the biotechnology potential of lactobacilli through comparative genomics of 213 strains and associated genera.</title>
        <authorList>
            <person name="Sun Z."/>
            <person name="Harris H.M."/>
            <person name="McCann A."/>
            <person name="Guo C."/>
            <person name="Argimon S."/>
            <person name="Zhang W."/>
            <person name="Yang X."/>
            <person name="Jeffery I.B."/>
            <person name="Cooney J.C."/>
            <person name="Kagawa T.F."/>
            <person name="Liu W."/>
            <person name="Song Y."/>
            <person name="Salvetti E."/>
            <person name="Wrobel A."/>
            <person name="Rasinkangas P."/>
            <person name="Parkhill J."/>
            <person name="Rea M.C."/>
            <person name="O'Sullivan O."/>
            <person name="Ritari J."/>
            <person name="Douillard F.P."/>
            <person name="Paul Ross R."/>
            <person name="Yang R."/>
            <person name="Briner A.E."/>
            <person name="Felis G.E."/>
            <person name="de Vos W.M."/>
            <person name="Barrangou R."/>
            <person name="Klaenhammer T.R."/>
            <person name="Caufield P.W."/>
            <person name="Cui Y."/>
            <person name="Zhang H."/>
            <person name="O'Toole P.W."/>
        </authorList>
    </citation>
    <scope>NUCLEOTIDE SEQUENCE [LARGE SCALE GENOMIC DNA]</scope>
    <source>
        <strain evidence="10 11">DSM 19972</strain>
    </source>
</reference>
<dbReference type="EMBL" id="AZEH01000020">
    <property type="protein sequence ID" value="KRL05875.1"/>
    <property type="molecule type" value="Genomic_DNA"/>
</dbReference>
<dbReference type="Gene3D" id="3.40.390.10">
    <property type="entry name" value="Collagenase (Catalytic Domain)"/>
    <property type="match status" value="1"/>
</dbReference>
<dbReference type="GO" id="GO:0004222">
    <property type="term" value="F:metalloendopeptidase activity"/>
    <property type="evidence" value="ECO:0007669"/>
    <property type="project" value="InterPro"/>
</dbReference>
<dbReference type="PRINTS" id="PR00786">
    <property type="entry name" value="NEPRILYSIN"/>
</dbReference>
<feature type="domain" description="Peptidase M13 N-terminal" evidence="9">
    <location>
        <begin position="9"/>
        <end position="387"/>
    </location>
</feature>
<dbReference type="Proteomes" id="UP000051686">
    <property type="component" value="Unassembled WGS sequence"/>
</dbReference>
<feature type="domain" description="Peptidase M13 C-terminal" evidence="8">
    <location>
        <begin position="440"/>
        <end position="630"/>
    </location>
</feature>
<evidence type="ECO:0000256" key="2">
    <source>
        <dbReference type="ARBA" id="ARBA00007357"/>
    </source>
</evidence>
<dbReference type="SUPFAM" id="SSF55486">
    <property type="entry name" value="Metalloproteases ('zincins'), catalytic domain"/>
    <property type="match status" value="1"/>
</dbReference>
<evidence type="ECO:0000313" key="11">
    <source>
        <dbReference type="Proteomes" id="UP000051686"/>
    </source>
</evidence>
<keyword evidence="7" id="KW-0482">Metalloprotease</keyword>
<dbReference type="PROSITE" id="PS51885">
    <property type="entry name" value="NEPRILYSIN"/>
    <property type="match status" value="1"/>
</dbReference>
<dbReference type="CDD" id="cd08662">
    <property type="entry name" value="M13"/>
    <property type="match status" value="1"/>
</dbReference>
<dbReference type="InterPro" id="IPR008753">
    <property type="entry name" value="Peptidase_M13_N"/>
</dbReference>
<keyword evidence="11" id="KW-1185">Reference proteome</keyword>
<proteinExistence type="inferred from homology"/>
<evidence type="ECO:0000259" key="8">
    <source>
        <dbReference type="Pfam" id="PF01431"/>
    </source>
</evidence>
<keyword evidence="5" id="KW-0378">Hydrolase</keyword>
<evidence type="ECO:0000256" key="6">
    <source>
        <dbReference type="ARBA" id="ARBA00022833"/>
    </source>
</evidence>
<dbReference type="RefSeq" id="WP_057895601.1">
    <property type="nucleotide sequence ID" value="NZ_AZEH01000020.1"/>
</dbReference>
<dbReference type="InterPro" id="IPR018497">
    <property type="entry name" value="Peptidase_M13_C"/>
</dbReference>
<organism evidence="10 11">
    <name type="scientific">Liquorilactobacillus oeni DSM 19972</name>
    <dbReference type="NCBI Taxonomy" id="1423777"/>
    <lineage>
        <taxon>Bacteria</taxon>
        <taxon>Bacillati</taxon>
        <taxon>Bacillota</taxon>
        <taxon>Bacilli</taxon>
        <taxon>Lactobacillales</taxon>
        <taxon>Lactobacillaceae</taxon>
        <taxon>Liquorilactobacillus</taxon>
    </lineage>
</organism>
<comment type="caution">
    <text evidence="10">The sequence shown here is derived from an EMBL/GenBank/DDBJ whole genome shotgun (WGS) entry which is preliminary data.</text>
</comment>
<dbReference type="PANTHER" id="PTHR11733">
    <property type="entry name" value="ZINC METALLOPROTEASE FAMILY M13 NEPRILYSIN-RELATED"/>
    <property type="match status" value="1"/>
</dbReference>
<evidence type="ECO:0000256" key="7">
    <source>
        <dbReference type="ARBA" id="ARBA00023049"/>
    </source>
</evidence>
<dbReference type="PANTHER" id="PTHR11733:SF167">
    <property type="entry name" value="FI17812P1-RELATED"/>
    <property type="match status" value="1"/>
</dbReference>
<evidence type="ECO:0000256" key="3">
    <source>
        <dbReference type="ARBA" id="ARBA00022670"/>
    </source>
</evidence>
<protein>
    <submittedName>
        <fullName evidence="10">Oligoendopeptidase O</fullName>
    </submittedName>
</protein>
<dbReference type="InterPro" id="IPR024079">
    <property type="entry name" value="MetalloPept_cat_dom_sf"/>
</dbReference>
<accession>A0A0R1MMR0</accession>
<dbReference type="InterPro" id="IPR042089">
    <property type="entry name" value="Peptidase_M13_dom_2"/>
</dbReference>
<dbReference type="AlphaFoldDB" id="A0A0R1MMR0"/>
<evidence type="ECO:0000259" key="9">
    <source>
        <dbReference type="Pfam" id="PF05649"/>
    </source>
</evidence>
<keyword evidence="4" id="KW-0479">Metal-binding</keyword>
<dbReference type="GO" id="GO:0005886">
    <property type="term" value="C:plasma membrane"/>
    <property type="evidence" value="ECO:0007669"/>
    <property type="project" value="TreeGrafter"/>
</dbReference>
<comment type="cofactor">
    <cofactor evidence="1">
        <name>Zn(2+)</name>
        <dbReference type="ChEBI" id="CHEBI:29105"/>
    </cofactor>
</comment>
<evidence type="ECO:0000313" key="10">
    <source>
        <dbReference type="EMBL" id="KRL05875.1"/>
    </source>
</evidence>
<keyword evidence="3" id="KW-0645">Protease</keyword>